<feature type="domain" description="Glucose-methanol-choline oxidoreductase C-terminal" evidence="7">
    <location>
        <begin position="394"/>
        <end position="484"/>
    </location>
</feature>
<evidence type="ECO:0000256" key="3">
    <source>
        <dbReference type="ARBA" id="ARBA00022630"/>
    </source>
</evidence>
<evidence type="ECO:0000313" key="9">
    <source>
        <dbReference type="Proteomes" id="UP000244932"/>
    </source>
</evidence>
<evidence type="ECO:0000313" key="8">
    <source>
        <dbReference type="EMBL" id="SPF30504.1"/>
    </source>
</evidence>
<dbReference type="InterPro" id="IPR036188">
    <property type="entry name" value="FAD/NAD-bd_sf"/>
</dbReference>
<comment type="similarity">
    <text evidence="2">Belongs to the GMC oxidoreductase family.</text>
</comment>
<evidence type="ECO:0000259" key="6">
    <source>
        <dbReference type="Pfam" id="PF00732"/>
    </source>
</evidence>
<evidence type="ECO:0000256" key="5">
    <source>
        <dbReference type="ARBA" id="ARBA00023002"/>
    </source>
</evidence>
<accession>A0A2R8AE50</accession>
<dbReference type="EC" id="1.1.3.43" evidence="8"/>
<dbReference type="RefSeq" id="WP_108783186.1">
    <property type="nucleotide sequence ID" value="NZ_OMKW01000003.1"/>
</dbReference>
<dbReference type="InterPro" id="IPR000172">
    <property type="entry name" value="GMC_OxRdtase_N"/>
</dbReference>
<dbReference type="InterPro" id="IPR051473">
    <property type="entry name" value="P2Ox-like"/>
</dbReference>
<dbReference type="Pfam" id="PF13450">
    <property type="entry name" value="NAD_binding_8"/>
    <property type="match status" value="1"/>
</dbReference>
<proteinExistence type="inferred from homology"/>
<keyword evidence="3" id="KW-0285">Flavoprotein</keyword>
<dbReference type="GO" id="GO:0050660">
    <property type="term" value="F:flavin adenine dinucleotide binding"/>
    <property type="evidence" value="ECO:0007669"/>
    <property type="project" value="InterPro"/>
</dbReference>
<dbReference type="OrthoDB" id="9798604at2"/>
<dbReference type="PANTHER" id="PTHR42784">
    <property type="entry name" value="PYRANOSE 2-OXIDASE"/>
    <property type="match status" value="1"/>
</dbReference>
<feature type="domain" description="Glucose-methanol-choline oxidoreductase N-terminal" evidence="6">
    <location>
        <begin position="113"/>
        <end position="296"/>
    </location>
</feature>
<name>A0A2R8AE50_9RHOB</name>
<gene>
    <name evidence="8" type="primary">neoG</name>
    <name evidence="8" type="ORF">POI8812_02843</name>
</gene>
<sequence length="505" mass="54434">MTQADIIIIGSGMGGAMIASSLAPSGARILILERGERLAPSPQDRDADAIFRTGHFRDQEQWHDGADKPFSPGNYYMVGGNSKFYGAALIRYRAEDFRPIAHLGGTTPGWPISYDTLEPYYAQAETLFEVRGRTGEDPTEPWRSAPYPQPAIADEPDIARFRQALAAQGLNPSAIPLAVDLDRWAEGGKTTWDGHPGTNGGKRDGEHALDTALAHLNVELRTGTRVTRLRAGADGTVNVVEAIGRDGPVRLTARIVILAAGAVQSAALLLRSADEARPTGLANRSDQVGRNFMNHNCSAVLGLHPFRRNRAIYQKTLMLNDFYLEGGPQNAPLGNVQMLGKITGPILAATSGLPRPLAYWIAARSLDVYVMSEDLPNPESRVTLRGDGIRLNWQRSNMRAHAALVAKVRTVLRRAGCPITLAKAFDRRTPSHQCGTARMGDDPATSVTDPLGRCHDHPNLFIADASLLPTSAAVNPALTVAALALRSGQHIRDTILRDASVVAPA</sequence>
<evidence type="ECO:0000256" key="2">
    <source>
        <dbReference type="ARBA" id="ARBA00010790"/>
    </source>
</evidence>
<dbReference type="SUPFAM" id="SSF51905">
    <property type="entry name" value="FAD/NAD(P)-binding domain"/>
    <property type="match status" value="1"/>
</dbReference>
<dbReference type="Pfam" id="PF00732">
    <property type="entry name" value="GMC_oxred_N"/>
    <property type="match status" value="1"/>
</dbReference>
<dbReference type="Pfam" id="PF05199">
    <property type="entry name" value="GMC_oxred_C"/>
    <property type="match status" value="1"/>
</dbReference>
<evidence type="ECO:0000256" key="4">
    <source>
        <dbReference type="ARBA" id="ARBA00022827"/>
    </source>
</evidence>
<dbReference type="AlphaFoldDB" id="A0A2R8AE50"/>
<dbReference type="Proteomes" id="UP000244932">
    <property type="component" value="Unassembled WGS sequence"/>
</dbReference>
<keyword evidence="4" id="KW-0274">FAD</keyword>
<reference evidence="8 9" key="1">
    <citation type="submission" date="2018-03" db="EMBL/GenBank/DDBJ databases">
        <authorList>
            <person name="Keele B.F."/>
        </authorList>
    </citation>
    <scope>NUCLEOTIDE SEQUENCE [LARGE SCALE GENOMIC DNA]</scope>
    <source>
        <strain evidence="8 9">CeCT 8812</strain>
    </source>
</reference>
<keyword evidence="5 8" id="KW-0560">Oxidoreductase</keyword>
<organism evidence="8 9">
    <name type="scientific">Pontivivens insulae</name>
    <dbReference type="NCBI Taxonomy" id="1639689"/>
    <lineage>
        <taxon>Bacteria</taxon>
        <taxon>Pseudomonadati</taxon>
        <taxon>Pseudomonadota</taxon>
        <taxon>Alphaproteobacteria</taxon>
        <taxon>Rhodobacterales</taxon>
        <taxon>Paracoccaceae</taxon>
        <taxon>Pontivivens</taxon>
    </lineage>
</organism>
<keyword evidence="9" id="KW-1185">Reference proteome</keyword>
<protein>
    <submittedName>
        <fullName evidence="8">Paromamine 6'-oxidase</fullName>
        <ecNumber evidence="8">1.1.3.43</ecNumber>
    </submittedName>
</protein>
<dbReference type="PANTHER" id="PTHR42784:SF1">
    <property type="entry name" value="PYRANOSE 2-OXIDASE"/>
    <property type="match status" value="1"/>
</dbReference>
<evidence type="ECO:0000259" key="7">
    <source>
        <dbReference type="Pfam" id="PF05199"/>
    </source>
</evidence>
<dbReference type="PRINTS" id="PR00420">
    <property type="entry name" value="RNGMNOXGNASE"/>
</dbReference>
<dbReference type="GO" id="GO:0016614">
    <property type="term" value="F:oxidoreductase activity, acting on CH-OH group of donors"/>
    <property type="evidence" value="ECO:0007669"/>
    <property type="project" value="InterPro"/>
</dbReference>
<comment type="cofactor">
    <cofactor evidence="1">
        <name>FAD</name>
        <dbReference type="ChEBI" id="CHEBI:57692"/>
    </cofactor>
</comment>
<dbReference type="Gene3D" id="3.50.50.60">
    <property type="entry name" value="FAD/NAD(P)-binding domain"/>
    <property type="match status" value="2"/>
</dbReference>
<evidence type="ECO:0000256" key="1">
    <source>
        <dbReference type="ARBA" id="ARBA00001974"/>
    </source>
</evidence>
<dbReference type="InterPro" id="IPR007867">
    <property type="entry name" value="GMC_OxRtase_C"/>
</dbReference>
<dbReference type="EMBL" id="OMKW01000003">
    <property type="protein sequence ID" value="SPF30504.1"/>
    <property type="molecule type" value="Genomic_DNA"/>
</dbReference>